<accession>A0ABS3L6H4</accession>
<reference evidence="1 2" key="1">
    <citation type="submission" date="2021-03" db="EMBL/GenBank/DDBJ databases">
        <title>Enterococcal diversity collection.</title>
        <authorList>
            <person name="Gilmore M.S."/>
            <person name="Schwartzman J."/>
            <person name="Van Tyne D."/>
            <person name="Martin M."/>
            <person name="Earl A.M."/>
            <person name="Manson A.L."/>
            <person name="Straub T."/>
            <person name="Salamzade R."/>
            <person name="Saavedra J."/>
            <person name="Lebreton F."/>
            <person name="Prichula J."/>
            <person name="Schaufler K."/>
            <person name="Gaca A."/>
            <person name="Sgardioli B."/>
            <person name="Wagenaar J."/>
            <person name="Strong T."/>
        </authorList>
    </citation>
    <scope>NUCLEOTIDE SEQUENCE [LARGE SCALE GENOMIC DNA]</scope>
    <source>
        <strain evidence="1 2">669A</strain>
    </source>
</reference>
<keyword evidence="2" id="KW-1185">Reference proteome</keyword>
<dbReference type="RefSeq" id="WP_207671718.1">
    <property type="nucleotide sequence ID" value="NZ_JAFREM010000002.1"/>
</dbReference>
<proteinExistence type="predicted"/>
<dbReference type="Proteomes" id="UP000664601">
    <property type="component" value="Unassembled WGS sequence"/>
</dbReference>
<name>A0ABS3L6H4_9ENTE</name>
<evidence type="ECO:0000313" key="1">
    <source>
        <dbReference type="EMBL" id="MBO1304695.1"/>
    </source>
</evidence>
<evidence type="ECO:0000313" key="2">
    <source>
        <dbReference type="Proteomes" id="UP000664601"/>
    </source>
</evidence>
<organism evidence="1 2">
    <name type="scientific">Candidatus Enterococcus moelleringii</name>
    <dbReference type="NCBI Taxonomy" id="2815325"/>
    <lineage>
        <taxon>Bacteria</taxon>
        <taxon>Bacillati</taxon>
        <taxon>Bacillota</taxon>
        <taxon>Bacilli</taxon>
        <taxon>Lactobacillales</taxon>
        <taxon>Enterococcaceae</taxon>
        <taxon>Enterococcus</taxon>
    </lineage>
</organism>
<comment type="caution">
    <text evidence="1">The sequence shown here is derived from an EMBL/GenBank/DDBJ whole genome shotgun (WGS) entry which is preliminary data.</text>
</comment>
<dbReference type="EMBL" id="JAFREM010000002">
    <property type="protein sequence ID" value="MBO1304695.1"/>
    <property type="molecule type" value="Genomic_DNA"/>
</dbReference>
<protein>
    <submittedName>
        <fullName evidence="1">Uncharacterized protein</fullName>
    </submittedName>
</protein>
<gene>
    <name evidence="1" type="ORF">JZO70_00870</name>
</gene>
<sequence length="66" mass="7629">MFDPATKTFHCNNCQKQIETDETVWTKWRFPPKNSAGQLKARKDLELQNAPILCETCAQEIITKAF</sequence>